<dbReference type="Proteomes" id="UP000000599">
    <property type="component" value="Chromosome C"/>
</dbReference>
<dbReference type="VEuPathDB" id="FungiDB:DEHA2C12188g"/>
<dbReference type="AlphaFoldDB" id="B5RTA5"/>
<accession>B5RTA5</accession>
<dbReference type="HOGENOM" id="CLU_3143036_0_0_1"/>
<dbReference type="RefSeq" id="XP_002770201.1">
    <property type="nucleotide sequence ID" value="XM_002770155.1"/>
</dbReference>
<keyword evidence="2" id="KW-1185">Reference proteome</keyword>
<reference evidence="1 2" key="1">
    <citation type="journal article" date="2004" name="Nature">
        <title>Genome evolution in yeasts.</title>
        <authorList>
            <consortium name="Genolevures"/>
            <person name="Dujon B."/>
            <person name="Sherman D."/>
            <person name="Fischer G."/>
            <person name="Durrens P."/>
            <person name="Casaregola S."/>
            <person name="Lafontaine I."/>
            <person name="de Montigny J."/>
            <person name="Marck C."/>
            <person name="Neuveglise C."/>
            <person name="Talla E."/>
            <person name="Goffard N."/>
            <person name="Frangeul L."/>
            <person name="Aigle M."/>
            <person name="Anthouard V."/>
            <person name="Babour A."/>
            <person name="Barbe V."/>
            <person name="Barnay S."/>
            <person name="Blanchin S."/>
            <person name="Beckerich J.M."/>
            <person name="Beyne E."/>
            <person name="Bleykasten C."/>
            <person name="Boisrame A."/>
            <person name="Boyer J."/>
            <person name="Cattolico L."/>
            <person name="Confanioleri F."/>
            <person name="de Daruvar A."/>
            <person name="Despons L."/>
            <person name="Fabre E."/>
            <person name="Fairhead C."/>
            <person name="Ferry-Dumazet H."/>
            <person name="Groppi A."/>
            <person name="Hantraye F."/>
            <person name="Hennequin C."/>
            <person name="Jauniaux N."/>
            <person name="Joyet P."/>
            <person name="Kachouri R."/>
            <person name="Kerrest A."/>
            <person name="Koszul R."/>
            <person name="Lemaire M."/>
            <person name="Lesur I."/>
            <person name="Ma L."/>
            <person name="Muller H."/>
            <person name="Nicaud J.M."/>
            <person name="Nikolski M."/>
            <person name="Oztas S."/>
            <person name="Ozier-Kalogeropoulos O."/>
            <person name="Pellenz S."/>
            <person name="Potier S."/>
            <person name="Richard G.F."/>
            <person name="Straub M.L."/>
            <person name="Suleau A."/>
            <person name="Swennene D."/>
            <person name="Tekaia F."/>
            <person name="Wesolowski-Louvel M."/>
            <person name="Westhof E."/>
            <person name="Wirth B."/>
            <person name="Zeniou-Meyer M."/>
            <person name="Zivanovic I."/>
            <person name="Bolotin-Fukuhara M."/>
            <person name="Thierry A."/>
            <person name="Bouchier C."/>
            <person name="Caudron B."/>
            <person name="Scarpelli C."/>
            <person name="Gaillardin C."/>
            <person name="Weissenbach J."/>
            <person name="Wincker P."/>
            <person name="Souciet J.L."/>
        </authorList>
    </citation>
    <scope>NUCLEOTIDE SEQUENCE [LARGE SCALE GENOMIC DNA]</scope>
    <source>
        <strain evidence="2">ATCC 36239 / CBS 767 / BCRC 21394 / JCM 1990 / NBRC 0083 / IGC 2968</strain>
    </source>
</reference>
<proteinExistence type="predicted"/>
<evidence type="ECO:0000313" key="1">
    <source>
        <dbReference type="EMBL" id="CAR65564.1"/>
    </source>
</evidence>
<dbReference type="KEGG" id="dha:DEHA2C12188g"/>
<protein>
    <submittedName>
        <fullName evidence="1">DEHA2C12188p</fullName>
    </submittedName>
</protein>
<sequence length="49" mass="5723">MKWNTDRLESGHIGERPFAKKLFGKSSHVQIFLFNALSKQNALRYLKCL</sequence>
<organism evidence="1 2">
    <name type="scientific">Debaryomyces hansenii (strain ATCC 36239 / CBS 767 / BCRC 21394 / JCM 1990 / NBRC 0083 / IGC 2968)</name>
    <name type="common">Yeast</name>
    <name type="synonym">Torulaspora hansenii</name>
    <dbReference type="NCBI Taxonomy" id="284592"/>
    <lineage>
        <taxon>Eukaryota</taxon>
        <taxon>Fungi</taxon>
        <taxon>Dikarya</taxon>
        <taxon>Ascomycota</taxon>
        <taxon>Saccharomycotina</taxon>
        <taxon>Pichiomycetes</taxon>
        <taxon>Debaryomycetaceae</taxon>
        <taxon>Debaryomyces</taxon>
    </lineage>
</organism>
<dbReference type="GeneID" id="8998368"/>
<evidence type="ECO:0000313" key="2">
    <source>
        <dbReference type="Proteomes" id="UP000000599"/>
    </source>
</evidence>
<name>B5RTA5_DEBHA</name>
<dbReference type="InParanoid" id="B5RTA5"/>
<dbReference type="EMBL" id="CR382135">
    <property type="protein sequence ID" value="CAR65564.1"/>
    <property type="molecule type" value="Genomic_DNA"/>
</dbReference>
<gene>
    <name evidence="1" type="ordered locus">DEHA2C12188g</name>
</gene>